<dbReference type="GO" id="GO:0003700">
    <property type="term" value="F:DNA-binding transcription factor activity"/>
    <property type="evidence" value="ECO:0007669"/>
    <property type="project" value="InterPro"/>
</dbReference>
<dbReference type="SUPFAM" id="SSF46785">
    <property type="entry name" value="Winged helix' DNA-binding domain"/>
    <property type="match status" value="1"/>
</dbReference>
<dbReference type="RefSeq" id="WP_119909735.1">
    <property type="nucleotide sequence ID" value="NZ_QZCH01000004.1"/>
</dbReference>
<dbReference type="PROSITE" id="PS50096">
    <property type="entry name" value="IQ"/>
    <property type="match status" value="1"/>
</dbReference>
<organism evidence="2 3">
    <name type="scientific">Motilimonas pumila</name>
    <dbReference type="NCBI Taxonomy" id="2303987"/>
    <lineage>
        <taxon>Bacteria</taxon>
        <taxon>Pseudomonadati</taxon>
        <taxon>Pseudomonadota</taxon>
        <taxon>Gammaproteobacteria</taxon>
        <taxon>Alteromonadales</taxon>
        <taxon>Alteromonadales genera incertae sedis</taxon>
        <taxon>Motilimonas</taxon>
    </lineage>
</organism>
<gene>
    <name evidence="2" type="ORF">D1Z90_05415</name>
</gene>
<dbReference type="Pfam" id="PF12802">
    <property type="entry name" value="MarR_2"/>
    <property type="match status" value="1"/>
</dbReference>
<dbReference type="SMART" id="SM00347">
    <property type="entry name" value="HTH_MARR"/>
    <property type="match status" value="1"/>
</dbReference>
<protein>
    <submittedName>
        <fullName evidence="2">MarR family transcriptional regulator</fullName>
    </submittedName>
</protein>
<dbReference type="AlphaFoldDB" id="A0A418YH39"/>
<dbReference type="Gene3D" id="1.10.10.10">
    <property type="entry name" value="Winged helix-like DNA-binding domain superfamily/Winged helix DNA-binding domain"/>
    <property type="match status" value="1"/>
</dbReference>
<accession>A0A418YH39</accession>
<dbReference type="InterPro" id="IPR036388">
    <property type="entry name" value="WH-like_DNA-bd_sf"/>
</dbReference>
<dbReference type="EMBL" id="QZCH01000004">
    <property type="protein sequence ID" value="RJG49400.1"/>
    <property type="molecule type" value="Genomic_DNA"/>
</dbReference>
<evidence type="ECO:0000259" key="1">
    <source>
        <dbReference type="SMART" id="SM00347"/>
    </source>
</evidence>
<reference evidence="2 3" key="2">
    <citation type="submission" date="2019-01" db="EMBL/GenBank/DDBJ databases">
        <title>Motilimonas pumilus sp. nov., isolated from the gut of sea cucumber (Apostichopus japonicus).</title>
        <authorList>
            <person name="Wang F.-Q."/>
            <person name="Ren L.-H."/>
            <person name="Lin Y.-W."/>
            <person name="Sun G.-H."/>
            <person name="Du Z.-J."/>
            <person name="Zhao J.-X."/>
            <person name="Liu X.-J."/>
            <person name="Liu L.-J."/>
        </authorList>
    </citation>
    <scope>NUCLEOTIDE SEQUENCE [LARGE SCALE GENOMIC DNA]</scope>
    <source>
        <strain evidence="2 3">PLHSC7-2</strain>
    </source>
</reference>
<sequence>MNNDILAQLLQAKSDWLNEQLNSKLQQQGCSLTPAQQTVFNLAFEQVTTLSQLAQQMRVSRQAVQKTVASLVELELIQLRTCPENGAAKVLIVTARGQLMRLKYQQVRRDIEAQLLQRLGPEQVAILKQILQQQW</sequence>
<proteinExistence type="predicted"/>
<dbReference type="InterPro" id="IPR000835">
    <property type="entry name" value="HTH_MarR-typ"/>
</dbReference>
<dbReference type="InterPro" id="IPR036390">
    <property type="entry name" value="WH_DNA-bd_sf"/>
</dbReference>
<feature type="domain" description="HTH marR-type" evidence="1">
    <location>
        <begin position="23"/>
        <end position="124"/>
    </location>
</feature>
<evidence type="ECO:0000313" key="2">
    <source>
        <dbReference type="EMBL" id="RJG49400.1"/>
    </source>
</evidence>
<keyword evidence="3" id="KW-1185">Reference proteome</keyword>
<dbReference type="OrthoDB" id="2404954at2"/>
<comment type="caution">
    <text evidence="2">The sequence shown here is derived from an EMBL/GenBank/DDBJ whole genome shotgun (WGS) entry which is preliminary data.</text>
</comment>
<evidence type="ECO:0000313" key="3">
    <source>
        <dbReference type="Proteomes" id="UP000283255"/>
    </source>
</evidence>
<dbReference type="Proteomes" id="UP000283255">
    <property type="component" value="Unassembled WGS sequence"/>
</dbReference>
<name>A0A418YH39_9GAMM</name>
<reference evidence="2 3" key="1">
    <citation type="submission" date="2018-09" db="EMBL/GenBank/DDBJ databases">
        <authorList>
            <person name="Wang F."/>
        </authorList>
    </citation>
    <scope>NUCLEOTIDE SEQUENCE [LARGE SCALE GENOMIC DNA]</scope>
    <source>
        <strain evidence="2 3">PLHSC7-2</strain>
    </source>
</reference>